<dbReference type="InterPro" id="IPR032675">
    <property type="entry name" value="LRR_dom_sf"/>
</dbReference>
<keyword evidence="2" id="KW-1185">Reference proteome</keyword>
<protein>
    <recommendedName>
        <fullName evidence="3">Leucine-rich repeat-containing N-terminal plant-type domain-containing protein</fullName>
    </recommendedName>
</protein>
<evidence type="ECO:0000313" key="2">
    <source>
        <dbReference type="Proteomes" id="UP000001514"/>
    </source>
</evidence>
<organism evidence="2">
    <name type="scientific">Selaginella moellendorffii</name>
    <name type="common">Spikemoss</name>
    <dbReference type="NCBI Taxonomy" id="88036"/>
    <lineage>
        <taxon>Eukaryota</taxon>
        <taxon>Viridiplantae</taxon>
        <taxon>Streptophyta</taxon>
        <taxon>Embryophyta</taxon>
        <taxon>Tracheophyta</taxon>
        <taxon>Lycopodiopsida</taxon>
        <taxon>Selaginellales</taxon>
        <taxon>Selaginellaceae</taxon>
        <taxon>Selaginella</taxon>
    </lineage>
</organism>
<dbReference type="Gene3D" id="3.80.10.10">
    <property type="entry name" value="Ribonuclease Inhibitor"/>
    <property type="match status" value="1"/>
</dbReference>
<dbReference type="AlphaFoldDB" id="D8SET8"/>
<evidence type="ECO:0000313" key="1">
    <source>
        <dbReference type="EMBL" id="EFJ17035.1"/>
    </source>
</evidence>
<sequence>NTFTSSLPTNLCRSYSLKFLSVDRNKLFHSIPLPHSKSIGVEVLCMPGNKLEGTIP</sequence>
<feature type="non-terminal residue" evidence="1">
    <location>
        <position position="56"/>
    </location>
</feature>
<feature type="non-terminal residue" evidence="1">
    <location>
        <position position="1"/>
    </location>
</feature>
<dbReference type="Gramene" id="EFJ17035">
    <property type="protein sequence ID" value="EFJ17035"/>
    <property type="gene ID" value="SELMODRAFT_8259"/>
</dbReference>
<proteinExistence type="predicted"/>
<dbReference type="SUPFAM" id="SSF52058">
    <property type="entry name" value="L domain-like"/>
    <property type="match status" value="1"/>
</dbReference>
<dbReference type="EMBL" id="GL377616">
    <property type="protein sequence ID" value="EFJ17035.1"/>
    <property type="molecule type" value="Genomic_DNA"/>
</dbReference>
<dbReference type="KEGG" id="smo:SELMODRAFT_8259"/>
<evidence type="ECO:0008006" key="3">
    <source>
        <dbReference type="Google" id="ProtNLM"/>
    </source>
</evidence>
<dbReference type="Proteomes" id="UP000001514">
    <property type="component" value="Unassembled WGS sequence"/>
</dbReference>
<name>D8SET8_SELML</name>
<dbReference type="HOGENOM" id="CLU_3020545_0_0_1"/>
<accession>D8SET8</accession>
<dbReference type="InParanoid" id="D8SET8"/>
<reference evidence="1 2" key="1">
    <citation type="journal article" date="2011" name="Science">
        <title>The Selaginella genome identifies genetic changes associated with the evolution of vascular plants.</title>
        <authorList>
            <person name="Banks J.A."/>
            <person name="Nishiyama T."/>
            <person name="Hasebe M."/>
            <person name="Bowman J.L."/>
            <person name="Gribskov M."/>
            <person name="dePamphilis C."/>
            <person name="Albert V.A."/>
            <person name="Aono N."/>
            <person name="Aoyama T."/>
            <person name="Ambrose B.A."/>
            <person name="Ashton N.W."/>
            <person name="Axtell M.J."/>
            <person name="Barker E."/>
            <person name="Barker M.S."/>
            <person name="Bennetzen J.L."/>
            <person name="Bonawitz N.D."/>
            <person name="Chapple C."/>
            <person name="Cheng C."/>
            <person name="Correa L.G."/>
            <person name="Dacre M."/>
            <person name="DeBarry J."/>
            <person name="Dreyer I."/>
            <person name="Elias M."/>
            <person name="Engstrom E.M."/>
            <person name="Estelle M."/>
            <person name="Feng L."/>
            <person name="Finet C."/>
            <person name="Floyd S.K."/>
            <person name="Frommer W.B."/>
            <person name="Fujita T."/>
            <person name="Gramzow L."/>
            <person name="Gutensohn M."/>
            <person name="Harholt J."/>
            <person name="Hattori M."/>
            <person name="Heyl A."/>
            <person name="Hirai T."/>
            <person name="Hiwatashi Y."/>
            <person name="Ishikawa M."/>
            <person name="Iwata M."/>
            <person name="Karol K.G."/>
            <person name="Koehler B."/>
            <person name="Kolukisaoglu U."/>
            <person name="Kubo M."/>
            <person name="Kurata T."/>
            <person name="Lalonde S."/>
            <person name="Li K."/>
            <person name="Li Y."/>
            <person name="Litt A."/>
            <person name="Lyons E."/>
            <person name="Manning G."/>
            <person name="Maruyama T."/>
            <person name="Michael T.P."/>
            <person name="Mikami K."/>
            <person name="Miyazaki S."/>
            <person name="Morinaga S."/>
            <person name="Murata T."/>
            <person name="Mueller-Roeber B."/>
            <person name="Nelson D.R."/>
            <person name="Obara M."/>
            <person name="Oguri Y."/>
            <person name="Olmstead R.G."/>
            <person name="Onodera N."/>
            <person name="Petersen B.L."/>
            <person name="Pils B."/>
            <person name="Prigge M."/>
            <person name="Rensing S.A."/>
            <person name="Riano-Pachon D.M."/>
            <person name="Roberts A.W."/>
            <person name="Sato Y."/>
            <person name="Scheller H.V."/>
            <person name="Schulz B."/>
            <person name="Schulz C."/>
            <person name="Shakirov E.V."/>
            <person name="Shibagaki N."/>
            <person name="Shinohara N."/>
            <person name="Shippen D.E."/>
            <person name="Soerensen I."/>
            <person name="Sotooka R."/>
            <person name="Sugimoto N."/>
            <person name="Sugita M."/>
            <person name="Sumikawa N."/>
            <person name="Tanurdzic M."/>
            <person name="Theissen G."/>
            <person name="Ulvskov P."/>
            <person name="Wakazuki S."/>
            <person name="Weng J.K."/>
            <person name="Willats W.W."/>
            <person name="Wipf D."/>
            <person name="Wolf P.G."/>
            <person name="Yang L."/>
            <person name="Zimmer A.D."/>
            <person name="Zhu Q."/>
            <person name="Mitros T."/>
            <person name="Hellsten U."/>
            <person name="Loque D."/>
            <person name="Otillar R."/>
            <person name="Salamov A."/>
            <person name="Schmutz J."/>
            <person name="Shapiro H."/>
            <person name="Lindquist E."/>
            <person name="Lucas S."/>
            <person name="Rokhsar D."/>
            <person name="Grigoriev I.V."/>
        </authorList>
    </citation>
    <scope>NUCLEOTIDE SEQUENCE [LARGE SCALE GENOMIC DNA]</scope>
</reference>
<gene>
    <name evidence="1" type="ORF">SELMODRAFT_8259</name>
</gene>